<evidence type="ECO:0000313" key="2">
    <source>
        <dbReference type="EMBL" id="QMT18692.1"/>
    </source>
</evidence>
<name>A0A7D7MCP3_PLAMR</name>
<keyword evidence="3" id="KW-1185">Reference proteome</keyword>
<gene>
    <name evidence="2" type="ORF">H1Q58_06950</name>
</gene>
<dbReference type="Proteomes" id="UP000514716">
    <property type="component" value="Chromosome"/>
</dbReference>
<reference evidence="2 3" key="1">
    <citation type="submission" date="2020-07" db="EMBL/GenBank/DDBJ databases">
        <title>Screening of a cold-adapted Planococcus bacterium producing protease in traditional shrimp paste and protease identification by genome sequencing.</title>
        <authorList>
            <person name="Gao R."/>
            <person name="Leng W."/>
            <person name="Chu Q."/>
            <person name="Wu X."/>
            <person name="Liu H."/>
            <person name="Li X."/>
        </authorList>
    </citation>
    <scope>NUCLEOTIDE SEQUENCE [LARGE SCALE GENOMIC DNA]</scope>
    <source>
        <strain evidence="2 3">XJ11</strain>
    </source>
</reference>
<proteinExistence type="predicted"/>
<dbReference type="AlphaFoldDB" id="A0A7D7MCP3"/>
<dbReference type="EMBL" id="CP059540">
    <property type="protein sequence ID" value="QMT18692.1"/>
    <property type="molecule type" value="Genomic_DNA"/>
</dbReference>
<keyword evidence="1" id="KW-1133">Transmembrane helix</keyword>
<dbReference type="KEGG" id="pdec:H1Q58_06950"/>
<evidence type="ECO:0000313" key="3">
    <source>
        <dbReference type="Proteomes" id="UP000514716"/>
    </source>
</evidence>
<organism evidence="2 3">
    <name type="scientific">Planococcus maritimus</name>
    <dbReference type="NCBI Taxonomy" id="192421"/>
    <lineage>
        <taxon>Bacteria</taxon>
        <taxon>Bacillati</taxon>
        <taxon>Bacillota</taxon>
        <taxon>Bacilli</taxon>
        <taxon>Bacillales</taxon>
        <taxon>Caryophanaceae</taxon>
        <taxon>Planococcus</taxon>
    </lineage>
</organism>
<feature type="transmembrane region" description="Helical" evidence="1">
    <location>
        <begin position="12"/>
        <end position="34"/>
    </location>
</feature>
<dbReference type="RefSeq" id="WP_182093205.1">
    <property type="nucleotide sequence ID" value="NZ_CP059540.1"/>
</dbReference>
<evidence type="ECO:0000256" key="1">
    <source>
        <dbReference type="SAM" id="Phobius"/>
    </source>
</evidence>
<accession>A0A7D7MCP3</accession>
<sequence>MKILNSETGYSLLLTLMLVLLFSILGASLMAMTINGTQKNETREKVIQSSDLADKGIELITSQITTELNQSISANGISAADYVNKLNNVVDKYKCIGGMPLTGEANPGAGTDYTVCISKSVDDLDSLLVVNSTQKYLRKNITFKSIGTSDDKSETLYTTYNIGSTQYPEVLNYAVGAYKAKSDFVDLDDPNRFPIVPGEGNLFLNGGSSIEGDLKVDGNLIVSDYGIRRTSNYWIVGYSDYSQASVFPQISAVSSGKKGKLFLGGSMYKFNAIFNGTTQNSVFNYDKHLNSTFLDKDNWYYTKVGSKYNGNLITEENLFFDKQAPLNTNKLVNVDPINFKSQLSKVHIKPTATNIYDVGDDRAFSNLDNAGDVYLVEEKCIRKCNNKNKEIELDYGGSFYGTGKNNFNKFGTRGSLVLYSTNTTFKEGAYIEENMYIKNSTEEYPSKIKGIVYVNGDLKIENAHLESDVIFYVEGDVTITESEIYGIPYDDRTGSLIIFAKGNINLSNNSVDKPNPSRIKGYFYSEQAMEIYGVGSNIRIEGGISARRITLNALRGDGKKYYSSNEQLKMSKALSRLNIIYDQDIIKNFSKLDIDTEPWINNISPPVELERSYDAP</sequence>
<protein>
    <submittedName>
        <fullName evidence="2">Uncharacterized protein</fullName>
    </submittedName>
</protein>
<keyword evidence="1" id="KW-0812">Transmembrane</keyword>
<keyword evidence="1" id="KW-0472">Membrane</keyword>